<gene>
    <name evidence="11" type="ORF">TPAR_04543</name>
</gene>
<evidence type="ECO:0000256" key="7">
    <source>
        <dbReference type="ARBA" id="ARBA00047927"/>
    </source>
</evidence>
<comment type="subcellular location">
    <subcellularLocation>
        <location evidence="1">Cytoplasm</location>
    </subcellularLocation>
</comment>
<evidence type="ECO:0000256" key="4">
    <source>
        <dbReference type="ARBA" id="ARBA00022801"/>
    </source>
</evidence>
<comment type="similarity">
    <text evidence="5">Belongs to the protein-tyrosine phosphatase family. Atypical dual-specificity phosphatase Siw14-like subfamily.</text>
</comment>
<dbReference type="InterPro" id="IPR016130">
    <property type="entry name" value="Tyr_Pase_AS"/>
</dbReference>
<dbReference type="Proteomes" id="UP000237481">
    <property type="component" value="Unassembled WGS sequence"/>
</dbReference>
<evidence type="ECO:0000313" key="11">
    <source>
        <dbReference type="EMBL" id="POR35256.1"/>
    </source>
</evidence>
<protein>
    <recommendedName>
        <fullName evidence="2">diphosphoinositol-polyphosphate diphosphatase</fullName>
        <ecNumber evidence="2">3.6.1.52</ecNumber>
    </recommendedName>
</protein>
<dbReference type="InterPro" id="IPR020422">
    <property type="entry name" value="TYR_PHOSPHATASE_DUAL_dom"/>
</dbReference>
<dbReference type="Gene3D" id="3.90.190.10">
    <property type="entry name" value="Protein tyrosine phosphatase superfamily"/>
    <property type="match status" value="1"/>
</dbReference>
<feature type="domain" description="Tyrosine-protein phosphatase" evidence="10">
    <location>
        <begin position="120"/>
        <end position="268"/>
    </location>
</feature>
<keyword evidence="4" id="KW-0378">Hydrolase</keyword>
<dbReference type="GO" id="GO:0052840">
    <property type="term" value="F:inositol diphosphate tetrakisphosphate diphosphatase activity"/>
    <property type="evidence" value="ECO:0007669"/>
    <property type="project" value="TreeGrafter"/>
</dbReference>
<evidence type="ECO:0000256" key="9">
    <source>
        <dbReference type="SAM" id="Phobius"/>
    </source>
</evidence>
<evidence type="ECO:0000256" key="5">
    <source>
        <dbReference type="ARBA" id="ARBA00044949"/>
    </source>
</evidence>
<dbReference type="PROSITE" id="PS00383">
    <property type="entry name" value="TYR_PHOSPHATASE_1"/>
    <property type="match status" value="1"/>
</dbReference>
<comment type="catalytic activity">
    <reaction evidence="6">
        <text>5-diphospho-1D-myo-inositol 1,2,3,4,6-pentakisphosphate + H2O = 1D-myo-inositol hexakisphosphate + phosphate + H(+)</text>
        <dbReference type="Rhea" id="RHEA:22384"/>
        <dbReference type="ChEBI" id="CHEBI:15377"/>
        <dbReference type="ChEBI" id="CHEBI:15378"/>
        <dbReference type="ChEBI" id="CHEBI:43474"/>
        <dbReference type="ChEBI" id="CHEBI:58130"/>
        <dbReference type="ChEBI" id="CHEBI:58628"/>
        <dbReference type="EC" id="3.6.1.52"/>
    </reaction>
    <physiologicalReaction direction="left-to-right" evidence="6">
        <dbReference type="Rhea" id="RHEA:22385"/>
    </physiologicalReaction>
</comment>
<dbReference type="EMBL" id="PKSG01000453">
    <property type="protein sequence ID" value="POR35256.1"/>
    <property type="molecule type" value="Genomic_DNA"/>
</dbReference>
<dbReference type="InterPro" id="IPR029021">
    <property type="entry name" value="Prot-tyrosine_phosphatase-like"/>
</dbReference>
<organism evidence="11 12">
    <name type="scientific">Tolypocladium paradoxum</name>
    <dbReference type="NCBI Taxonomy" id="94208"/>
    <lineage>
        <taxon>Eukaryota</taxon>
        <taxon>Fungi</taxon>
        <taxon>Dikarya</taxon>
        <taxon>Ascomycota</taxon>
        <taxon>Pezizomycotina</taxon>
        <taxon>Sordariomycetes</taxon>
        <taxon>Hypocreomycetidae</taxon>
        <taxon>Hypocreales</taxon>
        <taxon>Ophiocordycipitaceae</taxon>
        <taxon>Tolypocladium</taxon>
    </lineage>
</organism>
<dbReference type="OrthoDB" id="6375174at2759"/>
<dbReference type="PANTHER" id="PTHR31126">
    <property type="entry name" value="TYROSINE-PROTEIN PHOSPHATASE"/>
    <property type="match status" value="1"/>
</dbReference>
<feature type="transmembrane region" description="Helical" evidence="9">
    <location>
        <begin position="281"/>
        <end position="299"/>
    </location>
</feature>
<dbReference type="PROSITE" id="PS50054">
    <property type="entry name" value="TYR_PHOSPHATASE_DUAL"/>
    <property type="match status" value="1"/>
</dbReference>
<keyword evidence="12" id="KW-1185">Reference proteome</keyword>
<keyword evidence="3" id="KW-0963">Cytoplasm</keyword>
<dbReference type="Pfam" id="PF03162">
    <property type="entry name" value="Y_phosphatase2"/>
    <property type="match status" value="1"/>
</dbReference>
<keyword evidence="9" id="KW-0812">Transmembrane</keyword>
<comment type="catalytic activity">
    <reaction evidence="7">
        <text>1,5-bis(diphospho)-1D-myo-inositol 2,3,4,6-tetrakisphosphate + H2O = 1-diphospho-1D-myo-inositol 2,3,4,5,6-pentakisphosphate + phosphate + 2 H(+)</text>
        <dbReference type="Rhea" id="RHEA:79699"/>
        <dbReference type="ChEBI" id="CHEBI:15377"/>
        <dbReference type="ChEBI" id="CHEBI:15378"/>
        <dbReference type="ChEBI" id="CHEBI:43474"/>
        <dbReference type="ChEBI" id="CHEBI:74946"/>
        <dbReference type="ChEBI" id="CHEBI:77983"/>
        <dbReference type="EC" id="3.6.1.52"/>
    </reaction>
    <physiologicalReaction direction="left-to-right" evidence="7">
        <dbReference type="Rhea" id="RHEA:79700"/>
    </physiologicalReaction>
</comment>
<dbReference type="PANTHER" id="PTHR31126:SF48">
    <property type="entry name" value="INOSITOL PHOSPHATASE SIW14"/>
    <property type="match status" value="1"/>
</dbReference>
<dbReference type="GO" id="GO:0016791">
    <property type="term" value="F:phosphatase activity"/>
    <property type="evidence" value="ECO:0007669"/>
    <property type="project" value="TreeGrafter"/>
</dbReference>
<reference evidence="11 12" key="1">
    <citation type="submission" date="2018-01" db="EMBL/GenBank/DDBJ databases">
        <title>Harnessing the power of phylogenomics to disentangle the directionality and signatures of interkingdom host jumping in the parasitic fungal genus Tolypocladium.</title>
        <authorList>
            <person name="Quandt C.A."/>
            <person name="Patterson W."/>
            <person name="Spatafora J.W."/>
        </authorList>
    </citation>
    <scope>NUCLEOTIDE SEQUENCE [LARGE SCALE GENOMIC DNA]</scope>
    <source>
        <strain evidence="11 12">NRBC 100945</strain>
    </source>
</reference>
<name>A0A2S4KYJ6_9HYPO</name>
<dbReference type="FunFam" id="3.90.190.10:FF:000035">
    <property type="entry name" value="Tyrosine phosphatase, putative"/>
    <property type="match status" value="1"/>
</dbReference>
<evidence type="ECO:0000256" key="6">
    <source>
        <dbReference type="ARBA" id="ARBA00047342"/>
    </source>
</evidence>
<feature type="region of interest" description="Disordered" evidence="8">
    <location>
        <begin position="1"/>
        <end position="38"/>
    </location>
</feature>
<dbReference type="GO" id="GO:0005737">
    <property type="term" value="C:cytoplasm"/>
    <property type="evidence" value="ECO:0007669"/>
    <property type="project" value="UniProtKB-SubCell"/>
</dbReference>
<dbReference type="AlphaFoldDB" id="A0A2S4KYJ6"/>
<feature type="compositionally biased region" description="Basic and acidic residues" evidence="8">
    <location>
        <begin position="10"/>
        <end position="22"/>
    </location>
</feature>
<evidence type="ECO:0000256" key="1">
    <source>
        <dbReference type="ARBA" id="ARBA00004496"/>
    </source>
</evidence>
<evidence type="ECO:0000256" key="2">
    <source>
        <dbReference type="ARBA" id="ARBA00012527"/>
    </source>
</evidence>
<comment type="caution">
    <text evidence="11">The sequence shown here is derived from an EMBL/GenBank/DDBJ whole genome shotgun (WGS) entry which is preliminary data.</text>
</comment>
<keyword evidence="9" id="KW-1133">Transmembrane helix</keyword>
<dbReference type="InterPro" id="IPR004861">
    <property type="entry name" value="Siw14-like"/>
</dbReference>
<dbReference type="STRING" id="94208.A0A2S4KYJ6"/>
<dbReference type="SUPFAM" id="SSF52799">
    <property type="entry name" value="(Phosphotyrosine protein) phosphatases II"/>
    <property type="match status" value="1"/>
</dbReference>
<evidence type="ECO:0000256" key="8">
    <source>
        <dbReference type="SAM" id="MobiDB-lite"/>
    </source>
</evidence>
<proteinExistence type="inferred from homology"/>
<accession>A0A2S4KYJ6</accession>
<sequence length="312" mass="34736">MASKRNSRVYADDGKRREDAHQKPVATSYRPRHDSRGSIKDDLLHLAQEMEEGQRKGTLPREAPTTSRSQSIVGGAREAAVLGTSSNRIGDKTATIVAKVSVTTRSPEYPAAPTSGRPVNFGVVVPGVYRSSYPKPEEYGFLQSLKLKTVITLVKREELDHEFESFTTGNGIRQVVFNMKGTKKEAIPVATMASILELVLDRQHYPLLLHCNHGKHRTGCVVAVVRKLSGWALHNVLDEYKTYAMPKIRECDVDYISAFQSSSLQSLTHEPARFSPVQVRTFFRTLLFSTFVMVLWLVSGSRISAAPDEFAV</sequence>
<evidence type="ECO:0000313" key="12">
    <source>
        <dbReference type="Proteomes" id="UP000237481"/>
    </source>
</evidence>
<feature type="region of interest" description="Disordered" evidence="8">
    <location>
        <begin position="52"/>
        <end position="73"/>
    </location>
</feature>
<evidence type="ECO:0000259" key="10">
    <source>
        <dbReference type="PROSITE" id="PS50054"/>
    </source>
</evidence>
<keyword evidence="9" id="KW-0472">Membrane</keyword>
<dbReference type="EC" id="3.6.1.52" evidence="2"/>
<evidence type="ECO:0000256" key="3">
    <source>
        <dbReference type="ARBA" id="ARBA00022490"/>
    </source>
</evidence>